<organism evidence="1 2">
    <name type="scientific">Choanephora cucurbitarum</name>
    <dbReference type="NCBI Taxonomy" id="101091"/>
    <lineage>
        <taxon>Eukaryota</taxon>
        <taxon>Fungi</taxon>
        <taxon>Fungi incertae sedis</taxon>
        <taxon>Mucoromycota</taxon>
        <taxon>Mucoromycotina</taxon>
        <taxon>Mucoromycetes</taxon>
        <taxon>Mucorales</taxon>
        <taxon>Mucorineae</taxon>
        <taxon>Choanephoraceae</taxon>
        <taxon>Choanephoroideae</taxon>
        <taxon>Choanephora</taxon>
    </lineage>
</organism>
<dbReference type="AlphaFoldDB" id="A0A1C7N0I9"/>
<dbReference type="SUPFAM" id="SSF48452">
    <property type="entry name" value="TPR-like"/>
    <property type="match status" value="1"/>
</dbReference>
<dbReference type="InterPro" id="IPR019412">
    <property type="entry name" value="IML2/TPR_39"/>
</dbReference>
<reference evidence="1 2" key="1">
    <citation type="submission" date="2016-03" db="EMBL/GenBank/DDBJ databases">
        <title>Choanephora cucurbitarum.</title>
        <authorList>
            <person name="Min B."/>
            <person name="Park H."/>
            <person name="Park J.-H."/>
            <person name="Shin H.-D."/>
            <person name="Choi I.-G."/>
        </authorList>
    </citation>
    <scope>NUCLEOTIDE SEQUENCE [LARGE SCALE GENOMIC DNA]</scope>
    <source>
        <strain evidence="1 2">KUS-F28377</strain>
    </source>
</reference>
<dbReference type="PANTHER" id="PTHR31859">
    <property type="entry name" value="TETRATRICOPEPTIDE REPEAT PROTEIN 39 FAMILY MEMBER"/>
    <property type="match status" value="1"/>
</dbReference>
<dbReference type="PANTHER" id="PTHR31859:SF1">
    <property type="entry name" value="TETRATRICOPEPTIDE REPEAT PROTEIN 39C"/>
    <property type="match status" value="1"/>
</dbReference>
<keyword evidence="2" id="KW-1185">Reference proteome</keyword>
<proteinExistence type="predicted"/>
<dbReference type="FunCoup" id="A0A1C7N0I9">
    <property type="interactions" value="82"/>
</dbReference>
<dbReference type="EMBL" id="LUGH01000826">
    <property type="protein sequence ID" value="OBZ82620.1"/>
    <property type="molecule type" value="Genomic_DNA"/>
</dbReference>
<dbReference type="Proteomes" id="UP000093000">
    <property type="component" value="Unassembled WGS sequence"/>
</dbReference>
<accession>A0A1C7N0I9</accession>
<evidence type="ECO:0000313" key="1">
    <source>
        <dbReference type="EMBL" id="OBZ82620.1"/>
    </source>
</evidence>
<gene>
    <name evidence="1" type="primary">Ttc39c</name>
    <name evidence="1" type="ORF">A0J61_09332</name>
</gene>
<name>A0A1C7N0I9_9FUNG</name>
<comment type="caution">
    <text evidence="1">The sequence shown here is derived from an EMBL/GenBank/DDBJ whole genome shotgun (WGS) entry which is preliminary data.</text>
</comment>
<dbReference type="Pfam" id="PF10300">
    <property type="entry name" value="Iml2-TPR_39"/>
    <property type="match status" value="1"/>
</dbReference>
<protein>
    <submittedName>
        <fullName evidence="1">Tetratricopeptide repeat protein 39C</fullName>
    </submittedName>
</protein>
<dbReference type="InterPro" id="IPR011990">
    <property type="entry name" value="TPR-like_helical_dom_sf"/>
</dbReference>
<dbReference type="OrthoDB" id="2154985at2759"/>
<sequence length="638" mass="74499">MFRHISKLTASKLKFSSVNDRDTAYTNPRMIESWIKETQIGFDALLNDQFILAEDIFLDKQDQFDCKTSKSPFHAFGYAFLTYTKAMLALERKEIEKTAECISKVEGFLKQKLNKNKTRNSMIKIAMNKGNLPTSCSMPSDITELVQDRLRHHLELLQANVVLMSATLQFLLNKWTDTIKAGYDLYRSFRIYEHLFESMVGVKLSEYETSISLNQQKVATFRHSDGLLSDTLCYGAFFGIGLFHLFFSLLPTKVAKILNNLGFQPSRTIAVHLLNQSCKNETMYASLSSLVLLTFYTNVSAYIQPQINRFFSFQDATCALEFLKHKHPNGRIWQLIEGQLKTQTNCLDQSLMLFNQAKRPVGDQVIPSLMYDQETTPIRSQSVIEFNQFRVFVIYEIGWVHIYTGDYAKATETFFWLESMCNWSRLFYHYISTCCMIADGLYDKAILEIKQIRELFQQKRKTSSRLSSHEHYAESKVQSWLDVSESQAISLRETLEHHIINPVWELVYLWNGTRHLQHKVLVDIKRRFQTCHPKDPVLCLVMGVIYRDIHQDIELAMECLNLALLVEAHWTFPYAMYEIAVTYCTQQQKRSDIQIIVSDWIQCIERHYQQHSQDTEWEARMQIKCQLLLESYCLEKSI</sequence>
<dbReference type="InParanoid" id="A0A1C7N0I9"/>
<evidence type="ECO:0000313" key="2">
    <source>
        <dbReference type="Proteomes" id="UP000093000"/>
    </source>
</evidence>